<dbReference type="AlphaFoldDB" id="D9MP14"/>
<accession>D9MP14</accession>
<reference evidence="1" key="1">
    <citation type="journal article" date="2011" name="Appl. Environ. Microbiol.">
        <title>Metagenomic analysis reveals unexpected subgenomic diversity of magnetotactic bacteria within the phylum Nitrospirae.</title>
        <authorList>
            <person name="Lin W."/>
            <person name="Jogler C."/>
            <person name="Schuler D."/>
            <person name="Pan Y."/>
        </authorList>
    </citation>
    <scope>NUCLEOTIDE SEQUENCE</scope>
</reference>
<dbReference type="SUPFAM" id="SSF141571">
    <property type="entry name" value="Pentapeptide repeat-like"/>
    <property type="match status" value="1"/>
</dbReference>
<sequence>MIRNWNYSFNKSAPNWGLGLFKGIDMSKNNDTVDISRLNLSYLNFSHSYLKGISAYYTDFRYTTLANCSFDGVIIYDSYIYGTDFTDLETPGPCVILFCSLNASIVLPDDMSIYSSDSAFDRDTIINGHKHINISWLTTHGIVEAKSTLDDLFLPLEGIFTYLLKNNRTTVDKLKSYFISDDEEILEIIHDKIDRLQQELNRPR</sequence>
<evidence type="ECO:0008006" key="2">
    <source>
        <dbReference type="Google" id="ProtNLM"/>
    </source>
</evidence>
<dbReference type="EMBL" id="HM454280">
    <property type="protein sequence ID" value="ADI87703.1"/>
    <property type="molecule type" value="Genomic_DNA"/>
</dbReference>
<evidence type="ECO:0000313" key="1">
    <source>
        <dbReference type="EMBL" id="ADI87703.1"/>
    </source>
</evidence>
<name>D9MP14_9BACT</name>
<dbReference type="Gene3D" id="2.160.20.80">
    <property type="entry name" value="E3 ubiquitin-protein ligase SopA"/>
    <property type="match status" value="1"/>
</dbReference>
<protein>
    <recommendedName>
        <fullName evidence="2">Pentapeptide repeat-containing protein</fullName>
    </recommendedName>
</protein>
<proteinExistence type="predicted"/>
<gene>
    <name evidence="1" type="ORF">LW2_0280</name>
</gene>
<organism evidence="1">
    <name type="scientific">uncultured Nitrospirae bacterium MY2-3C</name>
    <dbReference type="NCBI Taxonomy" id="798577"/>
    <lineage>
        <taxon>Bacteria</taxon>
        <taxon>Pseudomonadati</taxon>
        <taxon>Nitrospirota</taxon>
        <taxon>environmental samples</taxon>
    </lineage>
</organism>